<gene>
    <name evidence="2" type="ORF">CTKZ_02850</name>
</gene>
<accession>A0A401UVL6</accession>
<feature type="transmembrane region" description="Helical" evidence="1">
    <location>
        <begin position="84"/>
        <end position="100"/>
    </location>
</feature>
<reference evidence="2 3" key="1">
    <citation type="submission" date="2018-11" db="EMBL/GenBank/DDBJ databases">
        <title>Draft genome sequence of Cellulomonas takizawaensis strain TKZ-21.</title>
        <authorList>
            <person name="Yamamura H."/>
            <person name="Hayashi T."/>
            <person name="Hamada M."/>
            <person name="Serisawa Y."/>
            <person name="Matsuyama K."/>
            <person name="Nakagawa Y."/>
            <person name="Otoguro M."/>
            <person name="Yanagida F."/>
            <person name="Hayakawa M."/>
        </authorList>
    </citation>
    <scope>NUCLEOTIDE SEQUENCE [LARGE SCALE GENOMIC DNA]</scope>
    <source>
        <strain evidence="2 3">TKZ-21</strain>
    </source>
</reference>
<feature type="transmembrane region" description="Helical" evidence="1">
    <location>
        <begin position="61"/>
        <end position="78"/>
    </location>
</feature>
<dbReference type="AlphaFoldDB" id="A0A401UVL6"/>
<proteinExistence type="predicted"/>
<keyword evidence="1" id="KW-0472">Membrane</keyword>
<feature type="transmembrane region" description="Helical" evidence="1">
    <location>
        <begin position="12"/>
        <end position="30"/>
    </location>
</feature>
<keyword evidence="1" id="KW-0812">Transmembrane</keyword>
<feature type="transmembrane region" description="Helical" evidence="1">
    <location>
        <begin position="131"/>
        <end position="151"/>
    </location>
</feature>
<dbReference type="Proteomes" id="UP000288246">
    <property type="component" value="Unassembled WGS sequence"/>
</dbReference>
<comment type="caution">
    <text evidence="2">The sequence shown here is derived from an EMBL/GenBank/DDBJ whole genome shotgun (WGS) entry which is preliminary data.</text>
</comment>
<evidence type="ECO:0000313" key="2">
    <source>
        <dbReference type="EMBL" id="GCD18723.1"/>
    </source>
</evidence>
<keyword evidence="3" id="KW-1185">Reference proteome</keyword>
<organism evidence="2 3">
    <name type="scientific">Cellulomonas algicola</name>
    <dbReference type="NCBI Taxonomy" id="2071633"/>
    <lineage>
        <taxon>Bacteria</taxon>
        <taxon>Bacillati</taxon>
        <taxon>Actinomycetota</taxon>
        <taxon>Actinomycetes</taxon>
        <taxon>Micrococcales</taxon>
        <taxon>Cellulomonadaceae</taxon>
        <taxon>Cellulomonas</taxon>
    </lineage>
</organism>
<keyword evidence="1" id="KW-1133">Transmembrane helix</keyword>
<feature type="transmembrane region" description="Helical" evidence="1">
    <location>
        <begin position="36"/>
        <end position="54"/>
    </location>
</feature>
<sequence>MPTQQRDGAATAARLAATGALLGVALVQALPLDDRLLPLLLLAPVTSALLWVATWRSDRPVAVLGAAAVVVSLVTVFLTPVAWALGPLALVGAVVAVVGARSRDVLTTLVGAALGVSPAVTGGVVDLRHLGLLGGLTLVTAGLAVAVSAVAPRRQAQTGTA</sequence>
<dbReference type="EMBL" id="BHYL01000025">
    <property type="protein sequence ID" value="GCD18723.1"/>
    <property type="molecule type" value="Genomic_DNA"/>
</dbReference>
<feature type="transmembrane region" description="Helical" evidence="1">
    <location>
        <begin position="105"/>
        <end position="125"/>
    </location>
</feature>
<protein>
    <submittedName>
        <fullName evidence="2">Uncharacterized protein</fullName>
    </submittedName>
</protein>
<dbReference type="RefSeq" id="WP_124341280.1">
    <property type="nucleotide sequence ID" value="NZ_BHYL01000025.1"/>
</dbReference>
<evidence type="ECO:0000313" key="3">
    <source>
        <dbReference type="Proteomes" id="UP000288246"/>
    </source>
</evidence>
<name>A0A401UVL6_9CELL</name>
<evidence type="ECO:0000256" key="1">
    <source>
        <dbReference type="SAM" id="Phobius"/>
    </source>
</evidence>